<dbReference type="Pfam" id="PF02118">
    <property type="entry name" value="Srg"/>
    <property type="match status" value="1"/>
</dbReference>
<dbReference type="Gene3D" id="1.20.1070.10">
    <property type="entry name" value="Rhodopsin 7-helix transmembrane proteins"/>
    <property type="match status" value="1"/>
</dbReference>
<proteinExistence type="inferred from homology"/>
<name>A0A8R1YZ96_PRIPA</name>
<accession>A0A8R1YZ96</accession>
<evidence type="ECO:0000313" key="8">
    <source>
        <dbReference type="Proteomes" id="UP000005239"/>
    </source>
</evidence>
<dbReference type="GO" id="GO:0004888">
    <property type="term" value="F:transmembrane signaling receptor activity"/>
    <property type="evidence" value="ECO:0007669"/>
    <property type="project" value="InterPro"/>
</dbReference>
<evidence type="ECO:0000313" key="7">
    <source>
        <dbReference type="EnsemblMetazoa" id="PPA40004.1"/>
    </source>
</evidence>
<dbReference type="EnsemblMetazoa" id="PPA40004.1">
    <property type="protein sequence ID" value="PPA40004.1"/>
    <property type="gene ID" value="WBGene00278373"/>
</dbReference>
<keyword evidence="4 6" id="KW-1133">Transmembrane helix</keyword>
<feature type="transmembrane region" description="Helical" evidence="6">
    <location>
        <begin position="189"/>
        <end position="216"/>
    </location>
</feature>
<evidence type="ECO:0000256" key="1">
    <source>
        <dbReference type="ARBA" id="ARBA00004141"/>
    </source>
</evidence>
<feature type="transmembrane region" description="Helical" evidence="6">
    <location>
        <begin position="236"/>
        <end position="259"/>
    </location>
</feature>
<dbReference type="PANTHER" id="PTHR31748:SF1">
    <property type="entry name" value="SERPENTINE RECEPTOR, CLASS V"/>
    <property type="match status" value="1"/>
</dbReference>
<comment type="subcellular location">
    <subcellularLocation>
        <location evidence="1">Membrane</location>
        <topology evidence="1">Multi-pass membrane protein</topology>
    </subcellularLocation>
</comment>
<dbReference type="AlphaFoldDB" id="A0A8R1YZ96"/>
<dbReference type="PANTHER" id="PTHR31748">
    <property type="entry name" value="SERPENTINE RECEPTOR, CLASS V"/>
    <property type="match status" value="1"/>
</dbReference>
<evidence type="ECO:0000256" key="3">
    <source>
        <dbReference type="ARBA" id="ARBA00022692"/>
    </source>
</evidence>
<keyword evidence="8" id="KW-1185">Reference proteome</keyword>
<evidence type="ECO:0000256" key="2">
    <source>
        <dbReference type="ARBA" id="ARBA00005692"/>
    </source>
</evidence>
<comment type="similarity">
    <text evidence="2 6">Belongs to the nematode receptor-like protein srg family.</text>
</comment>
<reference evidence="7" key="2">
    <citation type="submission" date="2022-06" db="UniProtKB">
        <authorList>
            <consortium name="EnsemblMetazoa"/>
        </authorList>
    </citation>
    <scope>IDENTIFICATION</scope>
    <source>
        <strain evidence="7">PS312</strain>
    </source>
</reference>
<keyword evidence="3 6" id="KW-0812">Transmembrane</keyword>
<feature type="transmembrane region" description="Helical" evidence="6">
    <location>
        <begin position="343"/>
        <end position="364"/>
    </location>
</feature>
<reference evidence="8" key="1">
    <citation type="journal article" date="2008" name="Nat. Genet.">
        <title>The Pristionchus pacificus genome provides a unique perspective on nematode lifestyle and parasitism.</title>
        <authorList>
            <person name="Dieterich C."/>
            <person name="Clifton S.W."/>
            <person name="Schuster L.N."/>
            <person name="Chinwalla A."/>
            <person name="Delehaunty K."/>
            <person name="Dinkelacker I."/>
            <person name="Fulton L."/>
            <person name="Fulton R."/>
            <person name="Godfrey J."/>
            <person name="Minx P."/>
            <person name="Mitreva M."/>
            <person name="Roeseler W."/>
            <person name="Tian H."/>
            <person name="Witte H."/>
            <person name="Yang S.P."/>
            <person name="Wilson R.K."/>
            <person name="Sommer R.J."/>
        </authorList>
    </citation>
    <scope>NUCLEOTIDE SEQUENCE [LARGE SCALE GENOMIC DNA]</scope>
    <source>
        <strain evidence="8">PS312</strain>
    </source>
</reference>
<feature type="transmembrane region" description="Helical" evidence="6">
    <location>
        <begin position="152"/>
        <end position="177"/>
    </location>
</feature>
<evidence type="ECO:0000256" key="4">
    <source>
        <dbReference type="ARBA" id="ARBA00022989"/>
    </source>
</evidence>
<gene>
    <name evidence="7" type="primary">WBGene00278373</name>
</gene>
<keyword evidence="5 6" id="KW-0472">Membrane</keyword>
<dbReference type="GO" id="GO:0007606">
    <property type="term" value="P:sensory perception of chemical stimulus"/>
    <property type="evidence" value="ECO:0007669"/>
    <property type="project" value="UniProtKB-UniRule"/>
</dbReference>
<dbReference type="InterPro" id="IPR000609">
    <property type="entry name" value="7TM_GPCR_serpentine_rcpt_Srg"/>
</dbReference>
<sequence length="543" mass="62081">MFLPAATALSAAACADYDGDQRKCGEEDNDCRCADAANRLHKHERWLVERTELWAAANQTFSLTIRKGKERRLTRTHHTHVRNDPIAIAIPLTTLVLAVLMRRQAYSRSPVGMGFDIVSLLTQVVFRAFPSYGWFAPLFTTTPYPAKLTSFLIYFTRTGQAITNLFICLDRVTAILLPLFHDEIWHNAFLLPACIISELVISAALGFMAGSFDVHWFRYPQGQLYSALKQGANLRVFLRAIFVPVLGIILVIIVLYIRITYQICSRNMSVHKRESTSSVASFFPVLHSCFVAMEVTEKQFMFINSSFLARSPARKTKERARIFYFATFFYAFIYCVNQERDERIFSVVLQFEIATLAFPVYCCVCSARRYAETCGGRFVLSVIVNLISSFLVARMHRHLLGTALLMLIAASTTTACIPTKTPQPGIPAMPTPAPCDKTCSAPAPEINDTDHRRWHENINDRVQCRWNGVAVQEYRHFKDRVSLVIRTTQDKYTLIRTRHFSDRLLHLLIPYNYVISLRFAIDHQLLFGCQVVDDFEQFTNVFW</sequence>
<organism evidence="7 8">
    <name type="scientific">Pristionchus pacificus</name>
    <name type="common">Parasitic nematode worm</name>
    <dbReference type="NCBI Taxonomy" id="54126"/>
    <lineage>
        <taxon>Eukaryota</taxon>
        <taxon>Metazoa</taxon>
        <taxon>Ecdysozoa</taxon>
        <taxon>Nematoda</taxon>
        <taxon>Chromadorea</taxon>
        <taxon>Rhabditida</taxon>
        <taxon>Rhabditina</taxon>
        <taxon>Diplogasteromorpha</taxon>
        <taxon>Diplogasteroidea</taxon>
        <taxon>Neodiplogasteridae</taxon>
        <taxon>Pristionchus</taxon>
    </lineage>
</organism>
<evidence type="ECO:0000256" key="5">
    <source>
        <dbReference type="ARBA" id="ARBA00023136"/>
    </source>
</evidence>
<feature type="transmembrane region" description="Helical" evidence="6">
    <location>
        <begin position="320"/>
        <end position="337"/>
    </location>
</feature>
<protein>
    <recommendedName>
        <fullName evidence="6">Serpentine receptor class gamma</fullName>
    </recommendedName>
</protein>
<evidence type="ECO:0000256" key="6">
    <source>
        <dbReference type="RuleBase" id="RU280813"/>
    </source>
</evidence>
<dbReference type="GO" id="GO:0016020">
    <property type="term" value="C:membrane"/>
    <property type="evidence" value="ECO:0007669"/>
    <property type="project" value="UniProtKB-SubCell"/>
</dbReference>
<comment type="caution">
    <text evidence="6">Lacks conserved residue(s) required for the propagation of feature annotation.</text>
</comment>
<dbReference type="Proteomes" id="UP000005239">
    <property type="component" value="Unassembled WGS sequence"/>
</dbReference>
<feature type="transmembrane region" description="Helical" evidence="6">
    <location>
        <begin position="376"/>
        <end position="393"/>
    </location>
</feature>